<evidence type="ECO:0000259" key="8">
    <source>
        <dbReference type="Pfam" id="PF07992"/>
    </source>
</evidence>
<dbReference type="GO" id="GO:0016020">
    <property type="term" value="C:membrane"/>
    <property type="evidence" value="ECO:0007669"/>
    <property type="project" value="UniProtKB-SubCell"/>
</dbReference>
<evidence type="ECO:0000256" key="5">
    <source>
        <dbReference type="ARBA" id="ARBA00022827"/>
    </source>
</evidence>
<dbReference type="Gene3D" id="3.50.50.60">
    <property type="entry name" value="FAD/NAD(P)-binding domain"/>
    <property type="match status" value="1"/>
</dbReference>
<keyword evidence="7" id="KW-0472">Membrane</keyword>
<dbReference type="PANTHER" id="PTHR43557:SF5">
    <property type="entry name" value="MONODEHYDROASCORBATE REDUCTASE 1, PEROXISOMAL"/>
    <property type="match status" value="1"/>
</dbReference>
<dbReference type="InterPro" id="IPR023753">
    <property type="entry name" value="FAD/NAD-binding_dom"/>
</dbReference>
<dbReference type="GO" id="GO:0016656">
    <property type="term" value="F:monodehydroascorbate reductase (NADH) activity"/>
    <property type="evidence" value="ECO:0000318"/>
    <property type="project" value="GO_Central"/>
</dbReference>
<dbReference type="GO" id="GO:0004553">
    <property type="term" value="F:hydrolase activity, hydrolyzing O-glycosyl compounds"/>
    <property type="evidence" value="ECO:0007669"/>
    <property type="project" value="InterPro"/>
</dbReference>
<evidence type="ECO:0000256" key="3">
    <source>
        <dbReference type="ARBA" id="ARBA00022692"/>
    </source>
</evidence>
<keyword evidence="6" id="KW-0560">Oxidoreductase</keyword>
<dbReference type="Pfam" id="PF07992">
    <property type="entry name" value="Pyr_redox_2"/>
    <property type="match status" value="1"/>
</dbReference>
<evidence type="ECO:0000313" key="10">
    <source>
        <dbReference type="Proteomes" id="UP000222542"/>
    </source>
</evidence>
<reference evidence="9 10" key="2">
    <citation type="journal article" date="2017" name="Genome Biol.">
        <title>New reference genome sequences of hot pepper reveal the massive evolution of plant disease-resistance genes by retroduplication.</title>
        <authorList>
            <person name="Kim S."/>
            <person name="Park J."/>
            <person name="Yeom S.I."/>
            <person name="Kim Y.M."/>
            <person name="Seo E."/>
            <person name="Kim K.T."/>
            <person name="Kim M.S."/>
            <person name="Lee J.M."/>
            <person name="Cheong K."/>
            <person name="Shin H.S."/>
            <person name="Kim S.B."/>
            <person name="Han K."/>
            <person name="Lee J."/>
            <person name="Park M."/>
            <person name="Lee H.A."/>
            <person name="Lee H.Y."/>
            <person name="Lee Y."/>
            <person name="Oh S."/>
            <person name="Lee J.H."/>
            <person name="Choi E."/>
            <person name="Choi E."/>
            <person name="Lee S.E."/>
            <person name="Jeon J."/>
            <person name="Kim H."/>
            <person name="Choi G."/>
            <person name="Song H."/>
            <person name="Lee J."/>
            <person name="Lee S.C."/>
            <person name="Kwon J.K."/>
            <person name="Lee H.Y."/>
            <person name="Koo N."/>
            <person name="Hong Y."/>
            <person name="Kim R.W."/>
            <person name="Kang W.H."/>
            <person name="Huh J.H."/>
            <person name="Kang B.C."/>
            <person name="Yang T.J."/>
            <person name="Lee Y.H."/>
            <person name="Bennetzen J.L."/>
            <person name="Choi D."/>
        </authorList>
    </citation>
    <scope>NUCLEOTIDE SEQUENCE [LARGE SCALE GENOMIC DNA]</scope>
    <source>
        <strain evidence="10">cv. CM334</strain>
    </source>
</reference>
<name>A0A2G2Z191_CAPAN</name>
<dbReference type="Gene3D" id="3.40.50.1700">
    <property type="entry name" value="Glycoside hydrolase family 3 C-terminal domain"/>
    <property type="match status" value="1"/>
</dbReference>
<keyword evidence="10" id="KW-1185">Reference proteome</keyword>
<keyword evidence="5" id="KW-0274">FAD</keyword>
<proteinExistence type="predicted"/>
<dbReference type="STRING" id="4072.A0A2G2Z191"/>
<accession>A0A2G2Z191</accession>
<evidence type="ECO:0000256" key="1">
    <source>
        <dbReference type="ARBA" id="ARBA00004370"/>
    </source>
</evidence>
<dbReference type="EMBL" id="AYRZ02000007">
    <property type="protein sequence ID" value="PHT75787.1"/>
    <property type="molecule type" value="Genomic_DNA"/>
</dbReference>
<reference evidence="9 10" key="1">
    <citation type="journal article" date="2014" name="Nat. Genet.">
        <title>Genome sequence of the hot pepper provides insights into the evolution of pungency in Capsicum species.</title>
        <authorList>
            <person name="Kim S."/>
            <person name="Park M."/>
            <person name="Yeom S.I."/>
            <person name="Kim Y.M."/>
            <person name="Lee J.M."/>
            <person name="Lee H.A."/>
            <person name="Seo E."/>
            <person name="Choi J."/>
            <person name="Cheong K."/>
            <person name="Kim K.T."/>
            <person name="Jung K."/>
            <person name="Lee G.W."/>
            <person name="Oh S.K."/>
            <person name="Bae C."/>
            <person name="Kim S.B."/>
            <person name="Lee H.Y."/>
            <person name="Kim S.Y."/>
            <person name="Kim M.S."/>
            <person name="Kang B.C."/>
            <person name="Jo Y.D."/>
            <person name="Yang H.B."/>
            <person name="Jeong H.J."/>
            <person name="Kang W.H."/>
            <person name="Kwon J.K."/>
            <person name="Shin C."/>
            <person name="Lim J.Y."/>
            <person name="Park J.H."/>
            <person name="Huh J.H."/>
            <person name="Kim J.S."/>
            <person name="Kim B.D."/>
            <person name="Cohen O."/>
            <person name="Paran I."/>
            <person name="Suh M.C."/>
            <person name="Lee S.B."/>
            <person name="Kim Y.K."/>
            <person name="Shin Y."/>
            <person name="Noh S.J."/>
            <person name="Park J."/>
            <person name="Seo Y.S."/>
            <person name="Kwon S.Y."/>
            <person name="Kim H.A."/>
            <person name="Park J.M."/>
            <person name="Kim H.J."/>
            <person name="Choi S.B."/>
            <person name="Bosland P.W."/>
            <person name="Reeves G."/>
            <person name="Jo S.H."/>
            <person name="Lee B.W."/>
            <person name="Cho H.T."/>
            <person name="Choi H.S."/>
            <person name="Lee M.S."/>
            <person name="Yu Y."/>
            <person name="Do Choi Y."/>
            <person name="Park B.S."/>
            <person name="van Deynze A."/>
            <person name="Ashrafi H."/>
            <person name="Hill T."/>
            <person name="Kim W.T."/>
            <person name="Pai H.S."/>
            <person name="Ahn H.K."/>
            <person name="Yeam I."/>
            <person name="Giovannoni J.J."/>
            <person name="Rose J.K."/>
            <person name="Sorensen I."/>
            <person name="Lee S.J."/>
            <person name="Kim R.W."/>
            <person name="Choi I.Y."/>
            <person name="Choi B.S."/>
            <person name="Lim J.S."/>
            <person name="Lee Y.H."/>
            <person name="Choi D."/>
        </authorList>
    </citation>
    <scope>NUCLEOTIDE SEQUENCE [LARGE SCALE GENOMIC DNA]</scope>
    <source>
        <strain evidence="10">cv. CM334</strain>
    </source>
</reference>
<comment type="subcellular location">
    <subcellularLocation>
        <location evidence="1">Membrane</location>
    </subcellularLocation>
</comment>
<dbReference type="SUPFAM" id="SSF51905">
    <property type="entry name" value="FAD/NAD(P)-binding domain"/>
    <property type="match status" value="1"/>
</dbReference>
<dbReference type="SUPFAM" id="SSF52279">
    <property type="entry name" value="Beta-D-glucan exohydrolase, C-terminal domain"/>
    <property type="match status" value="1"/>
</dbReference>
<sequence length="381" mass="42194">MVTSSQDHHTLMDNATFTRKIGAESLSNQMTSKLGYHKDEKKKLMDFNAAPTEEEDILEDANSEGMTLIKCGAYSMLYLLEQDLVLGFVEGLEFPLCLVSEHMIAVRSGFSQVEDYILKLSNFGVQGADSKNILYLREINDATKIMEALKVNKNAKAVVVGGGYVGLELTIVLRMNNIEVDMVYLELWCMPQLFTEGIVVFYEACLWRLAGSTAALFTTPFDVVKKRLQTQVIHPMCSLYVIPKKVLVMQIPGSRTYFGVFGILQEIGKLKALNAVVAISSAIQMLCSASAHSDLAHDVVCKSLVLLKNGKDPKKPFLPLDKTAKKILVDGAHADDLGFPCVGWTTTWTGLSGRITVRVQNEERGEENVEDIDHRKFLGCG</sequence>
<protein>
    <recommendedName>
        <fullName evidence="8">FAD/NAD(P)-binding domain-containing protein</fullName>
    </recommendedName>
</protein>
<keyword evidence="4" id="KW-0378">Hydrolase</keyword>
<dbReference type="Proteomes" id="UP000222542">
    <property type="component" value="Unassembled WGS sequence"/>
</dbReference>
<dbReference type="Gene3D" id="1.50.40.10">
    <property type="entry name" value="Mitochondrial carrier domain"/>
    <property type="match status" value="1"/>
</dbReference>
<keyword evidence="3" id="KW-0812">Transmembrane</keyword>
<dbReference type="PANTHER" id="PTHR43557">
    <property type="entry name" value="APOPTOSIS-INDUCING FACTOR 1"/>
    <property type="match status" value="1"/>
</dbReference>
<dbReference type="AlphaFoldDB" id="A0A2G2Z191"/>
<evidence type="ECO:0000313" key="9">
    <source>
        <dbReference type="EMBL" id="PHT75787.1"/>
    </source>
</evidence>
<gene>
    <name evidence="9" type="ORF">T459_19309</name>
</gene>
<dbReference type="SUPFAM" id="SSF103506">
    <property type="entry name" value="Mitochondrial carrier"/>
    <property type="match status" value="1"/>
</dbReference>
<comment type="caution">
    <text evidence="9">The sequence shown here is derived from an EMBL/GenBank/DDBJ whole genome shotgun (WGS) entry which is preliminary data.</text>
</comment>
<feature type="domain" description="FAD/NAD(P)-binding" evidence="8">
    <location>
        <begin position="123"/>
        <end position="203"/>
    </location>
</feature>
<evidence type="ECO:0000256" key="6">
    <source>
        <dbReference type="ARBA" id="ARBA00023002"/>
    </source>
</evidence>
<evidence type="ECO:0000256" key="7">
    <source>
        <dbReference type="ARBA" id="ARBA00023136"/>
    </source>
</evidence>
<evidence type="ECO:0000256" key="4">
    <source>
        <dbReference type="ARBA" id="ARBA00022801"/>
    </source>
</evidence>
<keyword evidence="2" id="KW-0285">Flavoprotein</keyword>
<dbReference type="GO" id="GO:0005975">
    <property type="term" value="P:carbohydrate metabolic process"/>
    <property type="evidence" value="ECO:0007669"/>
    <property type="project" value="InterPro"/>
</dbReference>
<dbReference type="InterPro" id="IPR036188">
    <property type="entry name" value="FAD/NAD-bd_sf"/>
</dbReference>
<organism evidence="9 10">
    <name type="scientific">Capsicum annuum</name>
    <name type="common">Capsicum pepper</name>
    <dbReference type="NCBI Taxonomy" id="4072"/>
    <lineage>
        <taxon>Eukaryota</taxon>
        <taxon>Viridiplantae</taxon>
        <taxon>Streptophyta</taxon>
        <taxon>Embryophyta</taxon>
        <taxon>Tracheophyta</taxon>
        <taxon>Spermatophyta</taxon>
        <taxon>Magnoliopsida</taxon>
        <taxon>eudicotyledons</taxon>
        <taxon>Gunneridae</taxon>
        <taxon>Pentapetalae</taxon>
        <taxon>asterids</taxon>
        <taxon>lamiids</taxon>
        <taxon>Solanales</taxon>
        <taxon>Solanaceae</taxon>
        <taxon>Solanoideae</taxon>
        <taxon>Capsiceae</taxon>
        <taxon>Capsicum</taxon>
    </lineage>
</organism>
<dbReference type="InterPro" id="IPR023395">
    <property type="entry name" value="MCP_dom_sf"/>
</dbReference>
<dbReference type="InterPro" id="IPR036881">
    <property type="entry name" value="Glyco_hydro_3_C_sf"/>
</dbReference>
<dbReference type="Gramene" id="PHT75787">
    <property type="protein sequence ID" value="PHT75787"/>
    <property type="gene ID" value="T459_19309"/>
</dbReference>
<dbReference type="InterPro" id="IPR050446">
    <property type="entry name" value="FAD-oxidoreductase/Apoptosis"/>
</dbReference>
<evidence type="ECO:0000256" key="2">
    <source>
        <dbReference type="ARBA" id="ARBA00022630"/>
    </source>
</evidence>